<protein>
    <submittedName>
        <fullName evidence="1">Uncharacterized protein</fullName>
    </submittedName>
</protein>
<comment type="caution">
    <text evidence="1">The sequence shown here is derived from an EMBL/GenBank/DDBJ whole genome shotgun (WGS) entry which is preliminary data.</text>
</comment>
<name>A0A853IL58_9GAMM</name>
<reference evidence="1 2" key="1">
    <citation type="submission" date="2020-07" db="EMBL/GenBank/DDBJ databases">
        <title>Endozoicomonas sp. nov., isolated from sediment.</title>
        <authorList>
            <person name="Gu T."/>
        </authorList>
    </citation>
    <scope>NUCLEOTIDE SEQUENCE [LARGE SCALE GENOMIC DNA]</scope>
    <source>
        <strain evidence="1 2">SM1973</strain>
    </source>
</reference>
<dbReference type="EMBL" id="JACCKB010000152">
    <property type="protein sequence ID" value="NYZ69805.1"/>
    <property type="molecule type" value="Genomic_DNA"/>
</dbReference>
<dbReference type="GO" id="GO:0005829">
    <property type="term" value="C:cytosol"/>
    <property type="evidence" value="ECO:0007669"/>
    <property type="project" value="TreeGrafter"/>
</dbReference>
<dbReference type="InterPro" id="IPR012348">
    <property type="entry name" value="RNR-like"/>
</dbReference>
<dbReference type="GO" id="GO:0010124">
    <property type="term" value="P:phenylacetate catabolic process"/>
    <property type="evidence" value="ECO:0007669"/>
    <property type="project" value="TreeGrafter"/>
</dbReference>
<dbReference type="AlphaFoldDB" id="A0A853IL58"/>
<evidence type="ECO:0000313" key="1">
    <source>
        <dbReference type="EMBL" id="NYZ69805.1"/>
    </source>
</evidence>
<sequence length="452" mass="52727">MIPNNVGLEENKPLKMQLEHYQADFKSWWKLRGPTEFLDVPMTLRIPNGSTKGRWYKTVKIRPSEYCWGLYMAPCRHDSIQHGIHKGEALWETVPTDYYSYLLHHIRVQADVENGGVEQGQLLLQMAPSFYDLNNLFQFLLEEGRHSWAMVHILLEHFGHDGLVESEALLDRMCGDENNPRLLDAFNFTTDDWLSHFMWLFLADRDGKYQLQAVTQAAFAPLARASRFMLFEEPLHINMGVSGLDRTLYKSAKLTLESGSFDIFEHVAIPLPVIQKYINYWVPRVLDLFGNDESNTANNMYQIGIRTPRDLDVYENSMFVIDRRKNDRVEQVEIEGGKVLNCIMRSQYIEEIGRVIDKWNRSLAELKLDFQFSIPHERFNRNTGPCKRLPYDVEGNIMPEGDSRKVSDWLPTEKDYEMVKAIMVQTLEVEKYASWISPLGYSLRKLVEEKKD</sequence>
<dbReference type="Gene3D" id="1.10.620.20">
    <property type="entry name" value="Ribonucleotide Reductase, subunit A"/>
    <property type="match status" value="1"/>
</dbReference>
<gene>
    <name evidence="1" type="ORF">H0A36_27720</name>
</gene>
<dbReference type="PANTHER" id="PTHR30458:SF0">
    <property type="entry name" value="1,2-PHENYLACETYL-COA EPOXIDASE, SUBUNIT C"/>
    <property type="match status" value="1"/>
</dbReference>
<dbReference type="PANTHER" id="PTHR30458">
    <property type="entry name" value="PHENYLACETIC ACID DEGRADATION PROTEIN PAA"/>
    <property type="match status" value="1"/>
</dbReference>
<dbReference type="GO" id="GO:0016491">
    <property type="term" value="F:oxidoreductase activity"/>
    <property type="evidence" value="ECO:0007669"/>
    <property type="project" value="InterPro"/>
</dbReference>
<evidence type="ECO:0000313" key="2">
    <source>
        <dbReference type="Proteomes" id="UP000569732"/>
    </source>
</evidence>
<dbReference type="InterPro" id="IPR009078">
    <property type="entry name" value="Ferritin-like_SF"/>
</dbReference>
<dbReference type="Proteomes" id="UP000569732">
    <property type="component" value="Unassembled WGS sequence"/>
</dbReference>
<dbReference type="InterPro" id="IPR052703">
    <property type="entry name" value="Aromatic_CoA_ox/epox"/>
</dbReference>
<proteinExistence type="predicted"/>
<dbReference type="RefSeq" id="WP_180571778.1">
    <property type="nucleotide sequence ID" value="NZ_JACCKB010000152.1"/>
</dbReference>
<organism evidence="1 2">
    <name type="scientific">Spartinivicinus marinus</name>
    <dbReference type="NCBI Taxonomy" id="2994442"/>
    <lineage>
        <taxon>Bacteria</taxon>
        <taxon>Pseudomonadati</taxon>
        <taxon>Pseudomonadota</taxon>
        <taxon>Gammaproteobacteria</taxon>
        <taxon>Oceanospirillales</taxon>
        <taxon>Zooshikellaceae</taxon>
        <taxon>Spartinivicinus</taxon>
    </lineage>
</organism>
<keyword evidence="2" id="KW-1185">Reference proteome</keyword>
<dbReference type="SUPFAM" id="SSF47240">
    <property type="entry name" value="Ferritin-like"/>
    <property type="match status" value="1"/>
</dbReference>
<accession>A0A853IL58</accession>